<sequence>MPGEEMEISTDFGHHGPGEDIDIDLDFASGQHDEDLELGDYDQADEFQHFNSDNRDELMAEGDDASYGMIDADDITYNETATAANDYDIDIGGADDQSWPMDDSITVDAADTATDMVKSTNLSADDSLDQLQGNDASLLEHDYVTEESVSSIPVQQPEDHVQIGDNAVSPVLVEHDTESKVHVDGIVSHDFGIPSSEGDQKQPPQPEDLQAQQEAPQQDESDVVQFEQLDGAENEEQEGDADAAGVDDSYQHGDPTTEVFPDPEPEVEYDPNQEGEDASSERHGSQSHSQHEPDHDAPEEGTSVIANDPEGAEGTDNDTADAYQLGESSLEHTNEQNSDGPGGPKESDISSVPQSDTHISAPNEEIALQDQDQDKDQDKAGRWDDDAEDAATIARRHQMIVRYGESEYRLFAASPDEDPSEYFFNDTAALELPLGEFLSGIRNVISEEVSPLDELVMHVDGLGLEFSESMTNQFLGAYTFGHIITLYDSLLKNDATEGAIESPELYMHLMVRPSCLQRLLALQVQASSGKSLTDVAVYRDTTPVDDDKASEHEELAVTPDYTQEDELYEEDDEASEHHGSQDHGGNGDDEPESDPNEEQGSHEEPDPGVAEETGQEAADNAVNGVDQENAGDNVLDYDNIDLSPSKHGNAPHSFSSSPPYDCYGSVDCDCDTCFVQRIEDEYSPRSASCPTQIDVLPANRASTKTTLLQVPKGKDRGQFFDMPIQFELSQANSRQPQDFDEYHGDSSTANRDSTNVETKAEDTTTSNAQEHDDPPSQSTSATATLADDGQDEIDYDENDNDISGTASTHDPVPEPAAKLMVPVDEEITWESENEEARIDVSVTSQPSGQVSTTPGKRTRAESEALAISGDRKDVKRQRS</sequence>
<feature type="compositionally biased region" description="Acidic residues" evidence="1">
    <location>
        <begin position="230"/>
        <end position="241"/>
    </location>
</feature>
<reference evidence="2" key="1">
    <citation type="submission" date="2021-03" db="EMBL/GenBank/DDBJ databases">
        <title>Revisited historic fungal species revealed as producer of novel bioactive compounds through whole genome sequencing and comparative genomics.</title>
        <authorList>
            <person name="Vignolle G.A."/>
            <person name="Hochenegger N."/>
            <person name="Mach R.L."/>
            <person name="Mach-Aigner A.R."/>
            <person name="Javad Rahimi M."/>
            <person name="Salim K.A."/>
            <person name="Chan C.M."/>
            <person name="Lim L.B.L."/>
            <person name="Cai F."/>
            <person name="Druzhinina I.S."/>
            <person name="U'Ren J.M."/>
            <person name="Derntl C."/>
        </authorList>
    </citation>
    <scope>NUCLEOTIDE SEQUENCE</scope>
    <source>
        <strain evidence="2">TUCIM 5799</strain>
    </source>
</reference>
<feature type="region of interest" description="Disordered" evidence="1">
    <location>
        <begin position="543"/>
        <end position="616"/>
    </location>
</feature>
<feature type="region of interest" description="Disordered" evidence="1">
    <location>
        <begin position="731"/>
        <end position="879"/>
    </location>
</feature>
<feature type="compositionally biased region" description="Acidic residues" evidence="1">
    <location>
        <begin position="310"/>
        <end position="319"/>
    </location>
</feature>
<proteinExistence type="predicted"/>
<evidence type="ECO:0000313" key="2">
    <source>
        <dbReference type="EMBL" id="KAI1862464.1"/>
    </source>
</evidence>
<organism evidence="2 3">
    <name type="scientific">Neoarthrinium moseri</name>
    <dbReference type="NCBI Taxonomy" id="1658444"/>
    <lineage>
        <taxon>Eukaryota</taxon>
        <taxon>Fungi</taxon>
        <taxon>Dikarya</taxon>
        <taxon>Ascomycota</taxon>
        <taxon>Pezizomycotina</taxon>
        <taxon>Sordariomycetes</taxon>
        <taxon>Xylariomycetidae</taxon>
        <taxon>Amphisphaeriales</taxon>
        <taxon>Apiosporaceae</taxon>
        <taxon>Neoarthrinium</taxon>
    </lineage>
</organism>
<feature type="compositionally biased region" description="Acidic residues" evidence="1">
    <location>
        <begin position="788"/>
        <end position="800"/>
    </location>
</feature>
<feature type="compositionally biased region" description="Acidic residues" evidence="1">
    <location>
        <begin position="261"/>
        <end position="278"/>
    </location>
</feature>
<dbReference type="Pfam" id="PF10336">
    <property type="entry name" value="DUF2420"/>
    <property type="match status" value="1"/>
</dbReference>
<feature type="compositionally biased region" description="Polar residues" evidence="1">
    <location>
        <begin position="745"/>
        <end position="768"/>
    </location>
</feature>
<gene>
    <name evidence="2" type="ORF">JX265_009178</name>
</gene>
<dbReference type="Proteomes" id="UP000829685">
    <property type="component" value="Unassembled WGS sequence"/>
</dbReference>
<protein>
    <submittedName>
        <fullName evidence="2">Uncharacterized protein</fullName>
    </submittedName>
</protein>
<feature type="compositionally biased region" description="Polar residues" evidence="1">
    <location>
        <begin position="349"/>
        <end position="360"/>
    </location>
</feature>
<accession>A0A9P9WGP5</accession>
<feature type="compositionally biased region" description="Acidic residues" evidence="1">
    <location>
        <begin position="587"/>
        <end position="597"/>
    </location>
</feature>
<keyword evidence="3" id="KW-1185">Reference proteome</keyword>
<name>A0A9P9WGP5_9PEZI</name>
<dbReference type="AlphaFoldDB" id="A0A9P9WGP5"/>
<evidence type="ECO:0000313" key="3">
    <source>
        <dbReference type="Proteomes" id="UP000829685"/>
    </source>
</evidence>
<feature type="compositionally biased region" description="Basic and acidic residues" evidence="1">
    <location>
        <begin position="279"/>
        <end position="298"/>
    </location>
</feature>
<feature type="compositionally biased region" description="Basic and acidic residues" evidence="1">
    <location>
        <begin position="545"/>
        <end position="555"/>
    </location>
</feature>
<comment type="caution">
    <text evidence="2">The sequence shown here is derived from an EMBL/GenBank/DDBJ whole genome shotgun (WGS) entry which is preliminary data.</text>
</comment>
<feature type="region of interest" description="Disordered" evidence="1">
    <location>
        <begin position="1"/>
        <end position="32"/>
    </location>
</feature>
<dbReference type="EMBL" id="JAFIMR010000027">
    <property type="protein sequence ID" value="KAI1862464.1"/>
    <property type="molecule type" value="Genomic_DNA"/>
</dbReference>
<feature type="compositionally biased region" description="Basic and acidic residues" evidence="1">
    <location>
        <begin position="372"/>
        <end position="384"/>
    </location>
</feature>
<evidence type="ECO:0000256" key="1">
    <source>
        <dbReference type="SAM" id="MobiDB-lite"/>
    </source>
</evidence>
<feature type="region of interest" description="Disordered" evidence="1">
    <location>
        <begin position="175"/>
        <end position="384"/>
    </location>
</feature>
<feature type="compositionally biased region" description="Acidic residues" evidence="1">
    <location>
        <begin position="823"/>
        <end position="833"/>
    </location>
</feature>
<feature type="compositionally biased region" description="Acidic residues" evidence="1">
    <location>
        <begin position="562"/>
        <end position="574"/>
    </location>
</feature>
<dbReference type="InterPro" id="IPR018822">
    <property type="entry name" value="UPF0646"/>
</dbReference>
<feature type="compositionally biased region" description="Polar residues" evidence="1">
    <location>
        <begin position="841"/>
        <end position="855"/>
    </location>
</feature>